<comment type="caution">
    <text evidence="2">The sequence shown here is derived from an EMBL/GenBank/DDBJ whole genome shotgun (WGS) entry which is preliminary data.</text>
</comment>
<dbReference type="Proteomes" id="UP001595698">
    <property type="component" value="Unassembled WGS sequence"/>
</dbReference>
<protein>
    <submittedName>
        <fullName evidence="2">Uncharacterized protein</fullName>
    </submittedName>
</protein>
<sequence>MTVPWWPLIPGIPLALIGSLVVAFVASMLVDEIRLDRRRRRQRPVVARPTLAVLANPDHNPDLDEDPFDGLVVDPRDRWRWR</sequence>
<organism evidence="2 3">
    <name type="scientific">Streptosporangium jomthongense</name>
    <dbReference type="NCBI Taxonomy" id="1193683"/>
    <lineage>
        <taxon>Bacteria</taxon>
        <taxon>Bacillati</taxon>
        <taxon>Actinomycetota</taxon>
        <taxon>Actinomycetes</taxon>
        <taxon>Streptosporangiales</taxon>
        <taxon>Streptosporangiaceae</taxon>
        <taxon>Streptosporangium</taxon>
    </lineage>
</organism>
<accession>A0ABV8FDX1</accession>
<keyword evidence="3" id="KW-1185">Reference proteome</keyword>
<evidence type="ECO:0000313" key="3">
    <source>
        <dbReference type="Proteomes" id="UP001595698"/>
    </source>
</evidence>
<dbReference type="RefSeq" id="WP_386195587.1">
    <property type="nucleotide sequence ID" value="NZ_JBHSBC010000047.1"/>
</dbReference>
<keyword evidence="1" id="KW-0812">Transmembrane</keyword>
<evidence type="ECO:0000256" key="1">
    <source>
        <dbReference type="SAM" id="Phobius"/>
    </source>
</evidence>
<gene>
    <name evidence="2" type="ORF">ACFOYY_35480</name>
</gene>
<keyword evidence="1" id="KW-1133">Transmembrane helix</keyword>
<name>A0ABV8FDX1_9ACTN</name>
<feature type="transmembrane region" description="Helical" evidence="1">
    <location>
        <begin position="12"/>
        <end position="30"/>
    </location>
</feature>
<evidence type="ECO:0000313" key="2">
    <source>
        <dbReference type="EMBL" id="MFC3985478.1"/>
    </source>
</evidence>
<keyword evidence="1" id="KW-0472">Membrane</keyword>
<dbReference type="EMBL" id="JBHSBC010000047">
    <property type="protein sequence ID" value="MFC3985478.1"/>
    <property type="molecule type" value="Genomic_DNA"/>
</dbReference>
<proteinExistence type="predicted"/>
<reference evidence="3" key="1">
    <citation type="journal article" date="2019" name="Int. J. Syst. Evol. Microbiol.">
        <title>The Global Catalogue of Microorganisms (GCM) 10K type strain sequencing project: providing services to taxonomists for standard genome sequencing and annotation.</title>
        <authorList>
            <consortium name="The Broad Institute Genomics Platform"/>
            <consortium name="The Broad Institute Genome Sequencing Center for Infectious Disease"/>
            <person name="Wu L."/>
            <person name="Ma J."/>
        </authorList>
    </citation>
    <scope>NUCLEOTIDE SEQUENCE [LARGE SCALE GENOMIC DNA]</scope>
    <source>
        <strain evidence="3">TBRC 7912</strain>
    </source>
</reference>